<feature type="signal peptide" evidence="9">
    <location>
        <begin position="1"/>
        <end position="24"/>
    </location>
</feature>
<dbReference type="EMBL" id="JAMPKM010000004">
    <property type="protein sequence ID" value="MEP0817278.1"/>
    <property type="molecule type" value="Genomic_DNA"/>
</dbReference>
<accession>A0ABV0J678</accession>
<gene>
    <name evidence="12" type="ORF">NC998_09230</name>
</gene>
<dbReference type="InterPro" id="IPR011066">
    <property type="entry name" value="MscS_channel_C_sf"/>
</dbReference>
<keyword evidence="9" id="KW-0732">Signal</keyword>
<dbReference type="SUPFAM" id="SSF82689">
    <property type="entry name" value="Mechanosensitive channel protein MscS (YggB), C-terminal domain"/>
    <property type="match status" value="1"/>
</dbReference>
<comment type="caution">
    <text evidence="12">The sequence shown here is derived from an EMBL/GenBank/DDBJ whole genome shotgun (WGS) entry which is preliminary data.</text>
</comment>
<feature type="domain" description="Mechanosensitive ion channel MscS C-terminal" evidence="11">
    <location>
        <begin position="470"/>
        <end position="558"/>
    </location>
</feature>
<dbReference type="InterPro" id="IPR023408">
    <property type="entry name" value="MscS_beta-dom_sf"/>
</dbReference>
<dbReference type="Gene3D" id="1.10.287.1260">
    <property type="match status" value="1"/>
</dbReference>
<feature type="region of interest" description="Disordered" evidence="7">
    <location>
        <begin position="581"/>
        <end position="600"/>
    </location>
</feature>
<feature type="transmembrane region" description="Helical" evidence="8">
    <location>
        <begin position="355"/>
        <end position="377"/>
    </location>
</feature>
<proteinExistence type="inferred from homology"/>
<evidence type="ECO:0000256" key="9">
    <source>
        <dbReference type="SAM" id="SignalP"/>
    </source>
</evidence>
<evidence type="ECO:0000256" key="7">
    <source>
        <dbReference type="SAM" id="MobiDB-lite"/>
    </source>
</evidence>
<dbReference type="RefSeq" id="WP_190438164.1">
    <property type="nucleotide sequence ID" value="NZ_JAMPKM010000004.1"/>
</dbReference>
<evidence type="ECO:0000259" key="11">
    <source>
        <dbReference type="Pfam" id="PF21082"/>
    </source>
</evidence>
<evidence type="ECO:0000256" key="4">
    <source>
        <dbReference type="ARBA" id="ARBA00022692"/>
    </source>
</evidence>
<evidence type="ECO:0000313" key="13">
    <source>
        <dbReference type="Proteomes" id="UP001464891"/>
    </source>
</evidence>
<name>A0ABV0J678_9CYAN</name>
<evidence type="ECO:0000313" key="12">
    <source>
        <dbReference type="EMBL" id="MEP0817278.1"/>
    </source>
</evidence>
<feature type="transmembrane region" description="Helical" evidence="8">
    <location>
        <begin position="383"/>
        <end position="402"/>
    </location>
</feature>
<dbReference type="PANTHER" id="PTHR30460:SF0">
    <property type="entry name" value="MODERATE CONDUCTANCE MECHANOSENSITIVE CHANNEL YBIO"/>
    <property type="match status" value="1"/>
</dbReference>
<dbReference type="InterPro" id="IPR045276">
    <property type="entry name" value="YbiO_bact"/>
</dbReference>
<dbReference type="Gene3D" id="2.30.30.60">
    <property type="match status" value="1"/>
</dbReference>
<evidence type="ECO:0000256" key="1">
    <source>
        <dbReference type="ARBA" id="ARBA00004651"/>
    </source>
</evidence>
<dbReference type="Pfam" id="PF21082">
    <property type="entry name" value="MS_channel_3rd"/>
    <property type="match status" value="1"/>
</dbReference>
<dbReference type="InterPro" id="IPR006685">
    <property type="entry name" value="MscS_channel_2nd"/>
</dbReference>
<reference evidence="12 13" key="1">
    <citation type="submission" date="2022-04" db="EMBL/GenBank/DDBJ databases">
        <title>Positive selection, recombination, and allopatry shape intraspecific diversity of widespread and dominant cyanobacteria.</title>
        <authorList>
            <person name="Wei J."/>
            <person name="Shu W."/>
            <person name="Hu C."/>
        </authorList>
    </citation>
    <scope>NUCLEOTIDE SEQUENCE [LARGE SCALE GENOMIC DNA]</scope>
    <source>
        <strain evidence="12 13">GB2-A4</strain>
    </source>
</reference>
<dbReference type="SUPFAM" id="SSF50182">
    <property type="entry name" value="Sm-like ribonucleoproteins"/>
    <property type="match status" value="1"/>
</dbReference>
<evidence type="ECO:0000256" key="2">
    <source>
        <dbReference type="ARBA" id="ARBA00008017"/>
    </source>
</evidence>
<comment type="subcellular location">
    <subcellularLocation>
        <location evidence="1">Cell membrane</location>
        <topology evidence="1">Multi-pass membrane protein</topology>
    </subcellularLocation>
</comment>
<keyword evidence="3" id="KW-1003">Cell membrane</keyword>
<keyword evidence="4 8" id="KW-0812">Transmembrane</keyword>
<feature type="transmembrane region" description="Helical" evidence="8">
    <location>
        <begin position="275"/>
        <end position="292"/>
    </location>
</feature>
<comment type="similarity">
    <text evidence="2">Belongs to the MscS (TC 1.A.23) family.</text>
</comment>
<feature type="chain" id="PRO_5046749406" evidence="9">
    <location>
        <begin position="25"/>
        <end position="600"/>
    </location>
</feature>
<dbReference type="Pfam" id="PF00924">
    <property type="entry name" value="MS_channel_2nd"/>
    <property type="match status" value="1"/>
</dbReference>
<keyword evidence="13" id="KW-1185">Reference proteome</keyword>
<evidence type="ECO:0000256" key="6">
    <source>
        <dbReference type="ARBA" id="ARBA00023136"/>
    </source>
</evidence>
<evidence type="ECO:0000259" key="10">
    <source>
        <dbReference type="Pfam" id="PF00924"/>
    </source>
</evidence>
<keyword evidence="6 8" id="KW-0472">Membrane</keyword>
<protein>
    <submittedName>
        <fullName evidence="12">Mechanosensitive ion channel family protein</fullName>
    </submittedName>
</protein>
<evidence type="ECO:0000256" key="5">
    <source>
        <dbReference type="ARBA" id="ARBA00022989"/>
    </source>
</evidence>
<dbReference type="PANTHER" id="PTHR30460">
    <property type="entry name" value="MODERATE CONDUCTANCE MECHANOSENSITIVE CHANNEL YBIO"/>
    <property type="match status" value="1"/>
</dbReference>
<dbReference type="InterPro" id="IPR010920">
    <property type="entry name" value="LSM_dom_sf"/>
</dbReference>
<dbReference type="InterPro" id="IPR011014">
    <property type="entry name" value="MscS_channel_TM-2"/>
</dbReference>
<dbReference type="SUPFAM" id="SSF82861">
    <property type="entry name" value="Mechanosensitive channel protein MscS (YggB), transmembrane region"/>
    <property type="match status" value="1"/>
</dbReference>
<dbReference type="Proteomes" id="UP001464891">
    <property type="component" value="Unassembled WGS sequence"/>
</dbReference>
<keyword evidence="5 8" id="KW-1133">Transmembrane helix</keyword>
<feature type="compositionally biased region" description="Polar residues" evidence="7">
    <location>
        <begin position="583"/>
        <end position="600"/>
    </location>
</feature>
<dbReference type="Gene3D" id="3.30.70.100">
    <property type="match status" value="1"/>
</dbReference>
<feature type="domain" description="Mechanosensitive ion channel MscS" evidence="10">
    <location>
        <begin position="401"/>
        <end position="465"/>
    </location>
</feature>
<organism evidence="12 13">
    <name type="scientific">Trichocoleus desertorum GB2-A4</name>
    <dbReference type="NCBI Taxonomy" id="2933944"/>
    <lineage>
        <taxon>Bacteria</taxon>
        <taxon>Bacillati</taxon>
        <taxon>Cyanobacteriota</taxon>
        <taxon>Cyanophyceae</taxon>
        <taxon>Leptolyngbyales</taxon>
        <taxon>Trichocoleusaceae</taxon>
        <taxon>Trichocoleus</taxon>
    </lineage>
</organism>
<dbReference type="InterPro" id="IPR049278">
    <property type="entry name" value="MS_channel_C"/>
</dbReference>
<feature type="transmembrane region" description="Helical" evidence="8">
    <location>
        <begin position="180"/>
        <end position="202"/>
    </location>
</feature>
<evidence type="ECO:0000256" key="3">
    <source>
        <dbReference type="ARBA" id="ARBA00022475"/>
    </source>
</evidence>
<feature type="transmembrane region" description="Helical" evidence="8">
    <location>
        <begin position="298"/>
        <end position="317"/>
    </location>
</feature>
<sequence>MAGAIALSVLPLSLLPASAQPATAQPVTTQPTTTPLTQTLSPNVQKLDSLLTQLGTQGNSAEVATSEVRLDGRTLFSIALPVVGQKPGQPIPIKRREQDIETILQRIANSRFDPNKLQVTSAIDEQSGLPVIYVNDQWLMTVTTLDAQFQGRDPERWANRLTAIIRNALIQAQQERQPQFLLRQALIADGIGFAVIISSYGLSRLQRRFRAKQIRLQAQIPTQSEVLPEAVSAADPTSSEGEQIETVAAVQHQFATRQQRNVYDIKHRLVDATQVGLWGGSTYIILGLFPYSRWLQPLLFSAPLQVLGVGLLTYVVIRTSEVLIDQFFDAIAEGELLAPEASQRLALRVSTFSRVLKSVATIVFTFAGGLVALSVVGVDLVPLLAGAGIIGLAISFASQSIIKDMINGFLILLEDQYAVGDVITVGEVSGFVENMNLRITQLRNNEGRLITIPNSAIAVVQNLSKDWSRVDIAIDVAYGTDPDRALEVIGEVGQEMYHDRDWRGKLPEPPEVLGIDELDHTGILIRVWIKTEPLQQWKVAREFRRRLKYALDEAKIELGSPQQALWFRSSHDLADPAFIATDGQPQQQLQSTGSGRNRSY</sequence>
<evidence type="ECO:0000256" key="8">
    <source>
        <dbReference type="SAM" id="Phobius"/>
    </source>
</evidence>